<proteinExistence type="predicted"/>
<dbReference type="Proteomes" id="UP000654075">
    <property type="component" value="Unassembled WGS sequence"/>
</dbReference>
<evidence type="ECO:0000313" key="2">
    <source>
        <dbReference type="Proteomes" id="UP000654075"/>
    </source>
</evidence>
<dbReference type="AlphaFoldDB" id="A0A813HM74"/>
<protein>
    <submittedName>
        <fullName evidence="1">Uncharacterized protein</fullName>
    </submittedName>
</protein>
<reference evidence="1" key="1">
    <citation type="submission" date="2021-02" db="EMBL/GenBank/DDBJ databases">
        <authorList>
            <person name="Dougan E. K."/>
            <person name="Rhodes N."/>
            <person name="Thang M."/>
            <person name="Chan C."/>
        </authorList>
    </citation>
    <scope>NUCLEOTIDE SEQUENCE</scope>
</reference>
<gene>
    <name evidence="1" type="ORF">PGLA1383_LOCUS53720</name>
</gene>
<sequence>MLDGQQGSGVTSPPGHVVCNVGHLPTAHDEDLRATVRSSLDIMNELSEGDLDSHGATPGFMANLLCVLPKPGMRRPLLHPGWQSVKEVNLSVWTDEQAAASWYRKSHAHANIVADHQQGRLRTFGNLLLTLKPTKVVRQRRCRACAAVAEGLFTDRCPRCSAPTFELPAF</sequence>
<evidence type="ECO:0000313" key="1">
    <source>
        <dbReference type="EMBL" id="CAE8638553.1"/>
    </source>
</evidence>
<accession>A0A813HM74</accession>
<dbReference type="EMBL" id="CAJNNV010031996">
    <property type="protein sequence ID" value="CAE8638553.1"/>
    <property type="molecule type" value="Genomic_DNA"/>
</dbReference>
<keyword evidence="2" id="KW-1185">Reference proteome</keyword>
<organism evidence="1 2">
    <name type="scientific">Polarella glacialis</name>
    <name type="common">Dinoflagellate</name>
    <dbReference type="NCBI Taxonomy" id="89957"/>
    <lineage>
        <taxon>Eukaryota</taxon>
        <taxon>Sar</taxon>
        <taxon>Alveolata</taxon>
        <taxon>Dinophyceae</taxon>
        <taxon>Suessiales</taxon>
        <taxon>Suessiaceae</taxon>
        <taxon>Polarella</taxon>
    </lineage>
</organism>
<dbReference type="OrthoDB" id="10264606at2759"/>
<comment type="caution">
    <text evidence="1">The sequence shown here is derived from an EMBL/GenBank/DDBJ whole genome shotgun (WGS) entry which is preliminary data.</text>
</comment>
<name>A0A813HM74_POLGL</name>